<protein>
    <submittedName>
        <fullName evidence="2">Uncharacterized protein</fullName>
    </submittedName>
</protein>
<comment type="caution">
    <text evidence="2">The sequence shown here is derived from an EMBL/GenBank/DDBJ whole genome shotgun (WGS) entry which is preliminary data.</text>
</comment>
<feature type="compositionally biased region" description="Basic residues" evidence="1">
    <location>
        <begin position="173"/>
        <end position="185"/>
    </location>
</feature>
<organism evidence="2 3">
    <name type="scientific">Metarhizium humberi</name>
    <dbReference type="NCBI Taxonomy" id="2596975"/>
    <lineage>
        <taxon>Eukaryota</taxon>
        <taxon>Fungi</taxon>
        <taxon>Dikarya</taxon>
        <taxon>Ascomycota</taxon>
        <taxon>Pezizomycotina</taxon>
        <taxon>Sordariomycetes</taxon>
        <taxon>Hypocreomycetidae</taxon>
        <taxon>Hypocreales</taxon>
        <taxon>Clavicipitaceae</taxon>
        <taxon>Metarhizium</taxon>
    </lineage>
</organism>
<sequence length="218" mass="24286">MGTPIKHLQVAGALDRAARPPKLNRHDNQADKPQDEEHKGPDHDNGRQQPAGRNEPEDEAHEKDGHGSNGYKVGKVPVAAAEWIQLRLDLDKGRKHADDARCRQQHDEDPEIELQRRPVIRADLAHGSSLIDNRAAAQRRRESAFHRGGCVSDVFRKNSSISDNSRAEASARWWRRQSRGPKRPRAGPTVVSRLPAKVPPRNQVDQPRTASLSSPGLV</sequence>
<keyword evidence="3" id="KW-1185">Reference proteome</keyword>
<feature type="compositionally biased region" description="Polar residues" evidence="1">
    <location>
        <begin position="203"/>
        <end position="218"/>
    </location>
</feature>
<feature type="compositionally biased region" description="Basic and acidic residues" evidence="1">
    <location>
        <begin position="24"/>
        <end position="46"/>
    </location>
</feature>
<dbReference type="AlphaFoldDB" id="A0A9P8MIF2"/>
<name>A0A9P8MIF2_9HYPO</name>
<evidence type="ECO:0000313" key="2">
    <source>
        <dbReference type="EMBL" id="KAH0599080.1"/>
    </source>
</evidence>
<dbReference type="EMBL" id="JACEFI010000004">
    <property type="protein sequence ID" value="KAH0599080.1"/>
    <property type="molecule type" value="Genomic_DNA"/>
</dbReference>
<dbReference type="Proteomes" id="UP000764110">
    <property type="component" value="Unassembled WGS sequence"/>
</dbReference>
<feature type="region of interest" description="Disordered" evidence="1">
    <location>
        <begin position="160"/>
        <end position="218"/>
    </location>
</feature>
<accession>A0A9P8MIF2</accession>
<evidence type="ECO:0000256" key="1">
    <source>
        <dbReference type="SAM" id="MobiDB-lite"/>
    </source>
</evidence>
<evidence type="ECO:0000313" key="3">
    <source>
        <dbReference type="Proteomes" id="UP000764110"/>
    </source>
</evidence>
<reference evidence="2 3" key="1">
    <citation type="submission" date="2020-07" db="EMBL/GenBank/DDBJ databases">
        <title>Metarhizium humberi genome.</title>
        <authorList>
            <person name="Lysoe E."/>
        </authorList>
    </citation>
    <scope>NUCLEOTIDE SEQUENCE [LARGE SCALE GENOMIC DNA]</scope>
    <source>
        <strain evidence="2 3">ESALQ1638</strain>
    </source>
</reference>
<feature type="region of interest" description="Disordered" evidence="1">
    <location>
        <begin position="1"/>
        <end position="73"/>
    </location>
</feature>
<gene>
    <name evidence="2" type="ORF">MHUMG1_03195</name>
</gene>
<proteinExistence type="predicted"/>